<gene>
    <name evidence="1" type="ORF">Tco_0856648</name>
</gene>
<dbReference type="Proteomes" id="UP001151760">
    <property type="component" value="Unassembled WGS sequence"/>
</dbReference>
<protein>
    <submittedName>
        <fullName evidence="1">Uncharacterized protein</fullName>
    </submittedName>
</protein>
<reference evidence="1" key="1">
    <citation type="journal article" date="2022" name="Int. J. Mol. Sci.">
        <title>Draft Genome of Tanacetum Coccineum: Genomic Comparison of Closely Related Tanacetum-Family Plants.</title>
        <authorList>
            <person name="Yamashiro T."/>
            <person name="Shiraishi A."/>
            <person name="Nakayama K."/>
            <person name="Satake H."/>
        </authorList>
    </citation>
    <scope>NUCLEOTIDE SEQUENCE</scope>
</reference>
<dbReference type="EMBL" id="BQNB010012921">
    <property type="protein sequence ID" value="GJT09606.1"/>
    <property type="molecule type" value="Genomic_DNA"/>
</dbReference>
<name>A0ABQ5B3X3_9ASTR</name>
<comment type="caution">
    <text evidence="1">The sequence shown here is derived from an EMBL/GenBank/DDBJ whole genome shotgun (WGS) entry which is preliminary data.</text>
</comment>
<accession>A0ABQ5B3X3</accession>
<reference evidence="1" key="2">
    <citation type="submission" date="2022-01" db="EMBL/GenBank/DDBJ databases">
        <authorList>
            <person name="Yamashiro T."/>
            <person name="Shiraishi A."/>
            <person name="Satake H."/>
            <person name="Nakayama K."/>
        </authorList>
    </citation>
    <scope>NUCLEOTIDE SEQUENCE</scope>
</reference>
<organism evidence="1 2">
    <name type="scientific">Tanacetum coccineum</name>
    <dbReference type="NCBI Taxonomy" id="301880"/>
    <lineage>
        <taxon>Eukaryota</taxon>
        <taxon>Viridiplantae</taxon>
        <taxon>Streptophyta</taxon>
        <taxon>Embryophyta</taxon>
        <taxon>Tracheophyta</taxon>
        <taxon>Spermatophyta</taxon>
        <taxon>Magnoliopsida</taxon>
        <taxon>eudicotyledons</taxon>
        <taxon>Gunneridae</taxon>
        <taxon>Pentapetalae</taxon>
        <taxon>asterids</taxon>
        <taxon>campanulids</taxon>
        <taxon>Asterales</taxon>
        <taxon>Asteraceae</taxon>
        <taxon>Asteroideae</taxon>
        <taxon>Anthemideae</taxon>
        <taxon>Anthemidinae</taxon>
        <taxon>Tanacetum</taxon>
    </lineage>
</organism>
<evidence type="ECO:0000313" key="1">
    <source>
        <dbReference type="EMBL" id="GJT09606.1"/>
    </source>
</evidence>
<keyword evidence="2" id="KW-1185">Reference proteome</keyword>
<proteinExistence type="predicted"/>
<sequence>MLKNFDSDDLVKLWSLVHERFNSTEPTEDKERELWVELKRLFEPDDNDILWKLQRYMHDPLKWRLYDTCVVYHVSTERGHDIFMLVEKDYPLTRALMTLMLSNKLQVDEYSVMGDELLRKIFILANRPRQERVASVAINARQRKGKLHDIFSDTSFISTDEFQEDKPIAAFWVLNNQFSKFIDWQYFLDYDSKMTEKLFAEYTRIKVKQFRETLLLHMGNVKKSVAETTRHKKQYNRRMKERQMQSRKSKVVSSKALDASLVVTEYIRPVNDQVPSVEVHLIAQHNVLANEQQHTDQSEPSYDTYLLEKVDSNTTPDSINMSHRGGVIDQDAEQDQVKSPLLKVEFLKMNDMVEKEVYNELSNRFLQLEKHCGNPPVKIFTTLSKEWIPTRKVIRLLHDTKVDSEGPPKNGSNDDITNPYECDQTLNISAGTLNLSVGPGPQLMTPGTINSRLVQNIPSRTPIVPPTKNDWDSFFQPMFDEYFKPPPNVDHPVPEVHTPVPAALTSSPSSTTVDQDVPSTSTSLINQEIQSQVTHQGVEEQIHRHQNAQFDNTTTHPS</sequence>
<evidence type="ECO:0000313" key="2">
    <source>
        <dbReference type="Proteomes" id="UP001151760"/>
    </source>
</evidence>